<comment type="subcellular location">
    <subcellularLocation>
        <location evidence="1">Membrane</location>
        <topology evidence="1">Multi-pass membrane protein</topology>
    </subcellularLocation>
</comment>
<dbReference type="InterPro" id="IPR010929">
    <property type="entry name" value="PDR_CDR_ABC"/>
</dbReference>
<dbReference type="Gene3D" id="3.40.50.300">
    <property type="entry name" value="P-loop containing nucleotide triphosphate hydrolases"/>
    <property type="match status" value="2"/>
</dbReference>
<dbReference type="InterPro" id="IPR034001">
    <property type="entry name" value="ABCG_PDR_1"/>
</dbReference>
<evidence type="ECO:0000256" key="1">
    <source>
        <dbReference type="ARBA" id="ARBA00004141"/>
    </source>
</evidence>
<feature type="transmembrane region" description="Helical" evidence="10">
    <location>
        <begin position="1134"/>
        <end position="1155"/>
    </location>
</feature>
<dbReference type="InterPro" id="IPR034003">
    <property type="entry name" value="ABCG_PDR_2"/>
</dbReference>
<dbReference type="InterPro" id="IPR013525">
    <property type="entry name" value="ABC2_TM"/>
</dbReference>
<dbReference type="GO" id="GO:0016887">
    <property type="term" value="F:ATP hydrolysis activity"/>
    <property type="evidence" value="ECO:0007669"/>
    <property type="project" value="InterPro"/>
</dbReference>
<keyword evidence="3" id="KW-0813">Transport</keyword>
<dbReference type="Pfam" id="PF00005">
    <property type="entry name" value="ABC_tran"/>
    <property type="match status" value="2"/>
</dbReference>
<feature type="transmembrane region" description="Helical" evidence="10">
    <location>
        <begin position="591"/>
        <end position="611"/>
    </location>
</feature>
<evidence type="ECO:0000256" key="4">
    <source>
        <dbReference type="ARBA" id="ARBA00022692"/>
    </source>
</evidence>
<dbReference type="GO" id="GO:0016020">
    <property type="term" value="C:membrane"/>
    <property type="evidence" value="ECO:0007669"/>
    <property type="project" value="UniProtKB-SubCell"/>
</dbReference>
<feature type="domain" description="ABC transporter" evidence="11">
    <location>
        <begin position="800"/>
        <end position="1042"/>
    </location>
</feature>
<proteinExistence type="inferred from homology"/>
<sequence length="1436" mass="161584">MPSSSEQDDPPLNEMRQAVGENEPANMLVRVATDLQAKGILAHADDATTDPQLDPSSQQFDPLRWAQVSLQYLNREQITIQRQGVVFSDLSVSGSDPALQYQETVLSSITLPFRRLARFIMPGSHQPKARRRILHGFDGLLQSGEMLLVLGRPGSGCTTFLKTLCGHFAGLRLEPGSNIHYEGISAEQMTKQYRGEVAYNQEVDEHFPHLTVGETLAFAASARTPNERPQGRTRRAYVDTVVRIVLAIFGLSHTVNVKVGDNYVRGVSGGERKRVSIAEMFLSQARIGAWDNSTRGLDAASALQFVNALRLSAEVGGACHAVAAYQASQTMYDLFHKVIVLYDGYEIYYGPSDRAVKYFEEMGWLKYPQQVTPNFLTSLTNPGERRPRPGMEEKVPRTAEEFSRYWKQSEDHRRLSEEIDGYRKKYPLDSRTCDEFKASHAKRQAQHARLTSPYLLSIPMQIRLCLTRAYQRMRNDLPTTMSTVVAQTVLSLIIGSMFFNSPNTSNAFFQKGAVLFFAILMNALITVNEIMQLYSQRPIVQKQARYAFVHPFTEALASILIEMPIKLARCTAFSLILYFMANLRREPAQFFIFYLFLMTGILTMSGLFRTLGALSKTVGMAMGLAGIIVISIVVYTGFTLPPTYMHPWFSWIRWINPIYYAFEALISNEFHGRQFECSVFIPPYGTGNSSICASVGAVPGQQLISGDEFIRLNYNYSYDHIWRNYGILFVFMIFFQITYLLASEFCQSGHSKGETLVFRPGRAPYYLQPDDVESQAKKIDINKVDASNHSIHLPEHKNVVMWRGLNYDIPVKGGTKRLLEDVNGWVKPGTLTALMGVSGAGKTTLLDVIAQRASIGVLTGDILVNGLSLTASFPRRTGYVQQQDLHLETTTVREALRFSANLRQNQSTPKEERYSYVEDVIQILGMSDFAEAVVGCLGEGLNVEQRKLLSIGVELAAKPDLLIFLDEPTSGLDSQSSWTICSLLRRLSDNGQAVLATIHQPSAVLFQTFDRLLFLAQGGKTVYFGAIGPHSQVLLDYFVRRGARPCGPDENPAEYILEMVSGDKAKDIDWVNEWKSSGEYAEVLAELDRLQSDPQPAQDDAASEESRRDFALPLYKQFYYVSIRAFQQYFRQPTYIFTKFILGIVSGLFIGFSFFDADDSQQGFQNALFSIFLLCSIFPTLVNQIVPKFVVQRALYEVRERPSRSYGWQVFILSQILVEIPWHLLLGICAYASAYFPVFGTSGSSEARGLVLLFVVQLYIYAGSMAQMIIAAIENPGVATMLGTLMFGLSFIFSGVMQPPSALPRFWIFMYRVSPFTYYIGGVSTTALHGREIVCSDEELSVVDPPSGQTCGEYFAKFLETAPGRLYNPEDTASCQYCAMSSADQYLAQRNIYHAERWRNYGIFWCYFVFNTLATILLYYLFRVRVWRSAKSPKGR</sequence>
<dbReference type="Pfam" id="PF06422">
    <property type="entry name" value="PDR_CDR"/>
    <property type="match status" value="1"/>
</dbReference>
<feature type="region of interest" description="Disordered" evidence="9">
    <location>
        <begin position="1"/>
        <end position="25"/>
    </location>
</feature>
<evidence type="ECO:0000256" key="2">
    <source>
        <dbReference type="ARBA" id="ARBA00006012"/>
    </source>
</evidence>
<dbReference type="OrthoDB" id="245989at2759"/>
<comment type="similarity">
    <text evidence="2">Belongs to the ABC transporter superfamily. ABCG family. PDR (TC 3.A.1.205) subfamily.</text>
</comment>
<feature type="transmembrane region" description="Helical" evidence="10">
    <location>
        <begin position="512"/>
        <end position="534"/>
    </location>
</feature>
<keyword evidence="5" id="KW-0547">Nucleotide-binding</keyword>
<organism evidence="12 13">
    <name type="scientific">Lomentospora prolificans</name>
    <dbReference type="NCBI Taxonomy" id="41688"/>
    <lineage>
        <taxon>Eukaryota</taxon>
        <taxon>Fungi</taxon>
        <taxon>Dikarya</taxon>
        <taxon>Ascomycota</taxon>
        <taxon>Pezizomycotina</taxon>
        <taxon>Sordariomycetes</taxon>
        <taxon>Hypocreomycetidae</taxon>
        <taxon>Microascales</taxon>
        <taxon>Microascaceae</taxon>
        <taxon>Lomentospora</taxon>
    </lineage>
</organism>
<feature type="transmembrane region" description="Helical" evidence="10">
    <location>
        <begin position="1402"/>
        <end position="1422"/>
    </location>
</feature>
<dbReference type="GO" id="GO:0005524">
    <property type="term" value="F:ATP binding"/>
    <property type="evidence" value="ECO:0007669"/>
    <property type="project" value="UniProtKB-KW"/>
</dbReference>
<dbReference type="VEuPathDB" id="FungiDB:jhhlp_006646"/>
<dbReference type="EMBL" id="NLAX01000701">
    <property type="protein sequence ID" value="PKS08034.1"/>
    <property type="molecule type" value="Genomic_DNA"/>
</dbReference>
<dbReference type="STRING" id="41688.A0A2N3N6J7"/>
<protein>
    <recommendedName>
        <fullName evidence="11">ABC transporter domain-containing protein</fullName>
    </recommendedName>
</protein>
<keyword evidence="8 10" id="KW-0472">Membrane</keyword>
<dbReference type="GO" id="GO:0140359">
    <property type="term" value="F:ABC-type transporter activity"/>
    <property type="evidence" value="ECO:0007669"/>
    <property type="project" value="InterPro"/>
</dbReference>
<dbReference type="InterPro" id="IPR003593">
    <property type="entry name" value="AAA+_ATPase"/>
</dbReference>
<evidence type="ECO:0000256" key="6">
    <source>
        <dbReference type="ARBA" id="ARBA00022840"/>
    </source>
</evidence>
<keyword evidence="7 10" id="KW-1133">Transmembrane helix</keyword>
<feature type="transmembrane region" description="Helical" evidence="10">
    <location>
        <begin position="1167"/>
        <end position="1186"/>
    </location>
</feature>
<dbReference type="PROSITE" id="PS00211">
    <property type="entry name" value="ABC_TRANSPORTER_1"/>
    <property type="match status" value="1"/>
</dbReference>
<keyword evidence="4 10" id="KW-0812">Transmembrane</keyword>
<reference evidence="12 13" key="1">
    <citation type="journal article" date="2017" name="G3 (Bethesda)">
        <title>First Draft Genome Sequence of the Pathogenic Fungus Lomentospora prolificans (Formerly Scedosporium prolificans).</title>
        <authorList>
            <person name="Luo R."/>
            <person name="Zimin A."/>
            <person name="Workman R."/>
            <person name="Fan Y."/>
            <person name="Pertea G."/>
            <person name="Grossman N."/>
            <person name="Wear M.P."/>
            <person name="Jia B."/>
            <person name="Miller H."/>
            <person name="Casadevall A."/>
            <person name="Timp W."/>
            <person name="Zhang S.X."/>
            <person name="Salzberg S.L."/>
        </authorList>
    </citation>
    <scope>NUCLEOTIDE SEQUENCE [LARGE SCALE GENOMIC DNA]</scope>
    <source>
        <strain evidence="12 13">JHH-5317</strain>
    </source>
</reference>
<dbReference type="InterPro" id="IPR027417">
    <property type="entry name" value="P-loop_NTPase"/>
</dbReference>
<dbReference type="CDD" id="cd03232">
    <property type="entry name" value="ABCG_PDR_domain2"/>
    <property type="match status" value="1"/>
</dbReference>
<dbReference type="InterPro" id="IPR043926">
    <property type="entry name" value="ABCG_dom"/>
</dbReference>
<accession>A0A2N3N6J7</accession>
<dbReference type="SMART" id="SM00382">
    <property type="entry name" value="AAA"/>
    <property type="match status" value="2"/>
</dbReference>
<dbReference type="SUPFAM" id="SSF52540">
    <property type="entry name" value="P-loop containing nucleoside triphosphate hydrolases"/>
    <property type="match status" value="2"/>
</dbReference>
<dbReference type="InParanoid" id="A0A2N3N6J7"/>
<dbReference type="InterPro" id="IPR003439">
    <property type="entry name" value="ABC_transporter-like_ATP-bd"/>
</dbReference>
<feature type="transmembrane region" description="Helical" evidence="10">
    <location>
        <begin position="1250"/>
        <end position="1271"/>
    </location>
</feature>
<evidence type="ECO:0000256" key="8">
    <source>
        <dbReference type="ARBA" id="ARBA00023136"/>
    </source>
</evidence>
<evidence type="ECO:0000313" key="13">
    <source>
        <dbReference type="Proteomes" id="UP000233524"/>
    </source>
</evidence>
<name>A0A2N3N6J7_9PEZI</name>
<feature type="transmembrane region" description="Helical" evidence="10">
    <location>
        <begin position="1206"/>
        <end position="1238"/>
    </location>
</feature>
<feature type="transmembrane region" description="Helical" evidence="10">
    <location>
        <begin position="477"/>
        <end position="500"/>
    </location>
</feature>
<feature type="compositionally biased region" description="Acidic residues" evidence="9">
    <location>
        <begin position="1"/>
        <end position="11"/>
    </location>
</feature>
<feature type="transmembrane region" description="Helical" evidence="10">
    <location>
        <begin position="721"/>
        <end position="742"/>
    </location>
</feature>
<keyword evidence="6" id="KW-0067">ATP-binding</keyword>
<dbReference type="Pfam" id="PF01061">
    <property type="entry name" value="ABC2_membrane"/>
    <property type="match status" value="2"/>
</dbReference>
<dbReference type="PANTHER" id="PTHR19241">
    <property type="entry name" value="ATP-BINDING CASSETTE TRANSPORTER"/>
    <property type="match status" value="1"/>
</dbReference>
<dbReference type="PROSITE" id="PS50893">
    <property type="entry name" value="ABC_TRANSPORTER_2"/>
    <property type="match status" value="2"/>
</dbReference>
<dbReference type="InterPro" id="IPR029481">
    <property type="entry name" value="ABC_trans_N"/>
</dbReference>
<dbReference type="FunFam" id="3.40.50.300:FF:000054">
    <property type="entry name" value="ABC multidrug transporter atrF"/>
    <property type="match status" value="1"/>
</dbReference>
<feature type="transmembrane region" description="Helical" evidence="10">
    <location>
        <begin position="1278"/>
        <end position="1297"/>
    </location>
</feature>
<feature type="domain" description="ABC transporter" evidence="11">
    <location>
        <begin position="111"/>
        <end position="368"/>
    </location>
</feature>
<feature type="transmembrane region" description="Helical" evidence="10">
    <location>
        <begin position="555"/>
        <end position="579"/>
    </location>
</feature>
<dbReference type="InterPro" id="IPR017871">
    <property type="entry name" value="ABC_transporter-like_CS"/>
</dbReference>
<evidence type="ECO:0000256" key="7">
    <source>
        <dbReference type="ARBA" id="ARBA00022989"/>
    </source>
</evidence>
<evidence type="ECO:0000256" key="5">
    <source>
        <dbReference type="ARBA" id="ARBA00022741"/>
    </source>
</evidence>
<gene>
    <name evidence="12" type="ORF">jhhlp_006646</name>
</gene>
<evidence type="ECO:0000256" key="10">
    <source>
        <dbReference type="SAM" id="Phobius"/>
    </source>
</evidence>
<keyword evidence="13" id="KW-1185">Reference proteome</keyword>
<dbReference type="CDD" id="cd03233">
    <property type="entry name" value="ABCG_PDR_domain1"/>
    <property type="match status" value="1"/>
</dbReference>
<evidence type="ECO:0000256" key="3">
    <source>
        <dbReference type="ARBA" id="ARBA00022448"/>
    </source>
</evidence>
<dbReference type="Proteomes" id="UP000233524">
    <property type="component" value="Unassembled WGS sequence"/>
</dbReference>
<evidence type="ECO:0000313" key="12">
    <source>
        <dbReference type="EMBL" id="PKS08034.1"/>
    </source>
</evidence>
<evidence type="ECO:0000256" key="9">
    <source>
        <dbReference type="SAM" id="MobiDB-lite"/>
    </source>
</evidence>
<comment type="caution">
    <text evidence="12">The sequence shown here is derived from an EMBL/GenBank/DDBJ whole genome shotgun (WGS) entry which is preliminary data.</text>
</comment>
<feature type="transmembrane region" description="Helical" evidence="10">
    <location>
        <begin position="618"/>
        <end position="638"/>
    </location>
</feature>
<dbReference type="Pfam" id="PF14510">
    <property type="entry name" value="ABC_trans_N"/>
    <property type="match status" value="1"/>
</dbReference>
<evidence type="ECO:0000259" key="11">
    <source>
        <dbReference type="PROSITE" id="PS50893"/>
    </source>
</evidence>
<dbReference type="Pfam" id="PF19055">
    <property type="entry name" value="ABC2_membrane_7"/>
    <property type="match status" value="1"/>
</dbReference>